<protein>
    <recommendedName>
        <fullName evidence="2">PD-(D/E)XK nuclease superfamily</fullName>
    </recommendedName>
</protein>
<evidence type="ECO:0008006" key="2">
    <source>
        <dbReference type="Google" id="ProtNLM"/>
    </source>
</evidence>
<evidence type="ECO:0000313" key="1">
    <source>
        <dbReference type="EMBL" id="CAB4167801.1"/>
    </source>
</evidence>
<sequence length="324" mass="37345">MVAVELPDPILGKMNRELENRHVVEQRGYLGASAIGAECERRIWNSFHWVTKEKMEARSIKAIEDGHHSEEVMAGRLKLVETLRLYTHNDDGHQFGFEDGHLRGHLDGLIEGVGEAPEKTHVWEHKCVNVEKFTKMMKAKVEHGEKKALENWDVQYYAQAQVYMHQFKLDWHYMTICTPGSRDETSCLTPYNKDAADYYCKERPQRIINADRPPPRISENPAWFQCKMCPHGGNCHEEKLPQINCRTCVYSTPLPDGKWMCGFHTKTIDTDQQRAACEHHLFNPHLMPGQQTDAGDDWIEYTLDNGKVIRNENAKVKTISTRSG</sequence>
<accession>A0A6J5PEE3</accession>
<proteinExistence type="predicted"/>
<reference evidence="1" key="1">
    <citation type="submission" date="2020-04" db="EMBL/GenBank/DDBJ databases">
        <authorList>
            <person name="Chiriac C."/>
            <person name="Salcher M."/>
            <person name="Ghai R."/>
            <person name="Kavagutti S V."/>
        </authorList>
    </citation>
    <scope>NUCLEOTIDE SEQUENCE</scope>
</reference>
<dbReference type="EMBL" id="LR796817">
    <property type="protein sequence ID" value="CAB4167801.1"/>
    <property type="molecule type" value="Genomic_DNA"/>
</dbReference>
<organism evidence="1">
    <name type="scientific">uncultured Caudovirales phage</name>
    <dbReference type="NCBI Taxonomy" id="2100421"/>
    <lineage>
        <taxon>Viruses</taxon>
        <taxon>Duplodnaviria</taxon>
        <taxon>Heunggongvirae</taxon>
        <taxon>Uroviricota</taxon>
        <taxon>Caudoviricetes</taxon>
        <taxon>Peduoviridae</taxon>
        <taxon>Maltschvirus</taxon>
        <taxon>Maltschvirus maltsch</taxon>
    </lineage>
</organism>
<dbReference type="Gene3D" id="3.90.320.10">
    <property type="match status" value="1"/>
</dbReference>
<name>A0A6J5PEE3_9CAUD</name>
<dbReference type="InterPro" id="IPR011604">
    <property type="entry name" value="PDDEXK-like_dom_sf"/>
</dbReference>
<gene>
    <name evidence="1" type="ORF">UFOVP868_52</name>
</gene>